<dbReference type="RefSeq" id="WP_110530355.1">
    <property type="nucleotide sequence ID" value="NZ_NOXG01000008.1"/>
</dbReference>
<keyword evidence="5 8" id="KW-0460">Magnesium</keyword>
<evidence type="ECO:0000259" key="10">
    <source>
        <dbReference type="Pfam" id="PF02878"/>
    </source>
</evidence>
<keyword evidence="4 8" id="KW-0479">Metal-binding</keyword>
<dbReference type="GO" id="GO:0008973">
    <property type="term" value="F:phosphopentomutase activity"/>
    <property type="evidence" value="ECO:0007669"/>
    <property type="project" value="TreeGrafter"/>
</dbReference>
<evidence type="ECO:0000256" key="5">
    <source>
        <dbReference type="ARBA" id="ARBA00022842"/>
    </source>
</evidence>
<dbReference type="Proteomes" id="UP000247609">
    <property type="component" value="Unassembled WGS sequence"/>
</dbReference>
<reference evidence="13 14" key="1">
    <citation type="submission" date="2017-07" db="EMBL/GenBank/DDBJ databases">
        <title>A draft genome sequence of Komagataeibacter sp. T5K1.</title>
        <authorList>
            <person name="Skraban J."/>
            <person name="Cleenwerck I."/>
            <person name="Vandamme P."/>
            <person name="Trcek J."/>
        </authorList>
    </citation>
    <scope>NUCLEOTIDE SEQUENCE [LARGE SCALE GENOMIC DNA]</scope>
    <source>
        <strain evidence="13 14">T5K1</strain>
    </source>
</reference>
<feature type="domain" description="Alpha-D-phosphohexomutase alpha/beta/alpha" evidence="11">
    <location>
        <begin position="213"/>
        <end position="317"/>
    </location>
</feature>
<dbReference type="InterPro" id="IPR005852">
    <property type="entry name" value="PGM_a-D-Glc-sp"/>
</dbReference>
<dbReference type="InterPro" id="IPR005841">
    <property type="entry name" value="Alpha-D-phosphohexomutase_SF"/>
</dbReference>
<evidence type="ECO:0000256" key="2">
    <source>
        <dbReference type="ARBA" id="ARBA00010231"/>
    </source>
</evidence>
<dbReference type="Pfam" id="PF02880">
    <property type="entry name" value="PGM_PMM_III"/>
    <property type="match status" value="1"/>
</dbReference>
<dbReference type="GO" id="GO:0006166">
    <property type="term" value="P:purine ribonucleoside salvage"/>
    <property type="evidence" value="ECO:0007669"/>
    <property type="project" value="TreeGrafter"/>
</dbReference>
<keyword evidence="3" id="KW-0597">Phosphoprotein</keyword>
<dbReference type="PANTHER" id="PTHR45745:SF1">
    <property type="entry name" value="PHOSPHOGLUCOMUTASE 2B-RELATED"/>
    <property type="match status" value="1"/>
</dbReference>
<dbReference type="Gene3D" id="3.40.120.10">
    <property type="entry name" value="Alpha-D-Glucose-1,6-Bisphosphate, subunit A, domain 3"/>
    <property type="match status" value="3"/>
</dbReference>
<dbReference type="Gene3D" id="3.30.310.50">
    <property type="entry name" value="Alpha-D-phosphohexomutase, C-terminal domain"/>
    <property type="match status" value="1"/>
</dbReference>
<evidence type="ECO:0000256" key="7">
    <source>
        <dbReference type="NCBIfam" id="TIGR01132"/>
    </source>
</evidence>
<dbReference type="PRINTS" id="PR00509">
    <property type="entry name" value="PGMPMM"/>
</dbReference>
<dbReference type="SUPFAM" id="SSF55957">
    <property type="entry name" value="Phosphoglucomutase, C-terminal domain"/>
    <property type="match status" value="1"/>
</dbReference>
<accession>A0A318QDU4</accession>
<dbReference type="NCBIfam" id="TIGR01132">
    <property type="entry name" value="pgm"/>
    <property type="match status" value="1"/>
</dbReference>
<dbReference type="InterPro" id="IPR016066">
    <property type="entry name" value="A-D-PHexomutase_CS"/>
</dbReference>
<dbReference type="AlphaFoldDB" id="A0A318QDU4"/>
<feature type="domain" description="Alpha-D-phosphohexomutase C-terminal" evidence="9">
    <location>
        <begin position="498"/>
        <end position="539"/>
    </location>
</feature>
<dbReference type="InterPro" id="IPR016055">
    <property type="entry name" value="A-D-PHexomutase_a/b/a-I/II/III"/>
</dbReference>
<dbReference type="InterPro" id="IPR005846">
    <property type="entry name" value="A-D-PHexomutase_a/b/a-III"/>
</dbReference>
<dbReference type="InterPro" id="IPR005845">
    <property type="entry name" value="A-D-PHexomutase_a/b/a-II"/>
</dbReference>
<dbReference type="CDD" id="cd05801">
    <property type="entry name" value="PGM_like3"/>
    <property type="match status" value="1"/>
</dbReference>
<dbReference type="EC" id="5.4.2.2" evidence="7"/>
<sequence length="553" mass="59896">MSTNISPLAGKPAPASILVNIPRLMTAYFTGKPDPKIPTQRVSFGTSGHRGSSLSNSFNEHHILAISQAICLYRAKAGITGPLFIGIDTHALSEAALASALEVFAANKVQVMIDQDGGYTPTPVISHAILTYNHGRKTDLADGVVITPSHNPPEDGGFKYNPPNGGPADTDVTTWIQNKANEFLEARMEGVHRIAYAQALRSPHVHKYDYITPYVADLENVVDMAAIRDSGVKIGIDPLGGAAVHYWKPIIERYGINATVVSEEVDPTFRFMTADWDGKIRMDCSSPYAMARLIDLRDKFDVAFANDTDADRHGIVTRTSGLMNPNHYLSAAISYLFNQRAGWGKDAGVGITLVSSAMIERVAKMLGRKFVEMPVGFKWFVDGLSNGSLGFCGEESAGASFLRNDAGAWSTDKDGIILGLLAAEITAKTKLDPSQIYTQLTQKLGTPFYARIDVAADPEQKALLKKVSADQLAYLTELGGQPVRARLTKAPGNNVAFGGIKVTAEDGWFAVRPSGTENVYKIYAESFISADHLKQIQQEAQQVVSTLFEKAKA</sequence>
<gene>
    <name evidence="13" type="ORF">CFR71_08990</name>
</gene>
<evidence type="ECO:0000259" key="9">
    <source>
        <dbReference type="Pfam" id="PF00408"/>
    </source>
</evidence>
<evidence type="ECO:0000256" key="4">
    <source>
        <dbReference type="ARBA" id="ARBA00022723"/>
    </source>
</evidence>
<evidence type="ECO:0000259" key="11">
    <source>
        <dbReference type="Pfam" id="PF02879"/>
    </source>
</evidence>
<evidence type="ECO:0000259" key="12">
    <source>
        <dbReference type="Pfam" id="PF02880"/>
    </source>
</evidence>
<comment type="similarity">
    <text evidence="2 8">Belongs to the phosphohexose mutase family.</text>
</comment>
<organism evidence="13 14">
    <name type="scientific">Novacetimonas pomaceti</name>
    <dbReference type="NCBI Taxonomy" id="2021998"/>
    <lineage>
        <taxon>Bacteria</taxon>
        <taxon>Pseudomonadati</taxon>
        <taxon>Pseudomonadota</taxon>
        <taxon>Alphaproteobacteria</taxon>
        <taxon>Acetobacterales</taxon>
        <taxon>Acetobacteraceae</taxon>
        <taxon>Novacetimonas</taxon>
    </lineage>
</organism>
<dbReference type="GO" id="GO:0004614">
    <property type="term" value="F:phosphoglucomutase activity"/>
    <property type="evidence" value="ECO:0007669"/>
    <property type="project" value="UniProtKB-UniRule"/>
</dbReference>
<dbReference type="InterPro" id="IPR005844">
    <property type="entry name" value="A-D-PHexomutase_a/b/a-I"/>
</dbReference>
<feature type="domain" description="Alpha-D-phosphohexomutase alpha/beta/alpha" evidence="12">
    <location>
        <begin position="324"/>
        <end position="443"/>
    </location>
</feature>
<dbReference type="GO" id="GO:0005975">
    <property type="term" value="P:carbohydrate metabolic process"/>
    <property type="evidence" value="ECO:0007669"/>
    <property type="project" value="UniProtKB-UniRule"/>
</dbReference>
<dbReference type="InterPro" id="IPR036900">
    <property type="entry name" value="A-D-PHexomutase_C_sf"/>
</dbReference>
<evidence type="ECO:0000256" key="8">
    <source>
        <dbReference type="RuleBase" id="RU004326"/>
    </source>
</evidence>
<evidence type="ECO:0000256" key="1">
    <source>
        <dbReference type="ARBA" id="ARBA00001946"/>
    </source>
</evidence>
<comment type="cofactor">
    <cofactor evidence="1">
        <name>Mg(2+)</name>
        <dbReference type="ChEBI" id="CHEBI:18420"/>
    </cofactor>
</comment>
<evidence type="ECO:0000256" key="6">
    <source>
        <dbReference type="ARBA" id="ARBA00023235"/>
    </source>
</evidence>
<dbReference type="GO" id="GO:0000287">
    <property type="term" value="F:magnesium ion binding"/>
    <property type="evidence" value="ECO:0007669"/>
    <property type="project" value="InterPro"/>
</dbReference>
<dbReference type="SUPFAM" id="SSF53738">
    <property type="entry name" value="Phosphoglucomutase, first 3 domains"/>
    <property type="match status" value="3"/>
</dbReference>
<dbReference type="EMBL" id="NOXG01000008">
    <property type="protein sequence ID" value="PYD75522.1"/>
    <property type="molecule type" value="Genomic_DNA"/>
</dbReference>
<protein>
    <recommendedName>
        <fullName evidence="7">Phosphoglucomutase</fullName>
        <ecNumber evidence="7">5.4.2.2</ecNumber>
    </recommendedName>
</protein>
<name>A0A318QDU4_9PROT</name>
<evidence type="ECO:0000256" key="3">
    <source>
        <dbReference type="ARBA" id="ARBA00022553"/>
    </source>
</evidence>
<comment type="caution">
    <text evidence="13">The sequence shown here is derived from an EMBL/GenBank/DDBJ whole genome shotgun (WGS) entry which is preliminary data.</text>
</comment>
<dbReference type="InterPro" id="IPR005843">
    <property type="entry name" value="A-D-PHexomutase_C"/>
</dbReference>
<keyword evidence="6 13" id="KW-0413">Isomerase</keyword>
<dbReference type="Pfam" id="PF02879">
    <property type="entry name" value="PGM_PMM_II"/>
    <property type="match status" value="1"/>
</dbReference>
<evidence type="ECO:0000313" key="13">
    <source>
        <dbReference type="EMBL" id="PYD75522.1"/>
    </source>
</evidence>
<dbReference type="PROSITE" id="PS00710">
    <property type="entry name" value="PGM_PMM"/>
    <property type="match status" value="1"/>
</dbReference>
<dbReference type="Pfam" id="PF00408">
    <property type="entry name" value="PGM_PMM_IV"/>
    <property type="match status" value="1"/>
</dbReference>
<feature type="domain" description="Alpha-D-phosphohexomutase alpha/beta/alpha" evidence="10">
    <location>
        <begin position="42"/>
        <end position="182"/>
    </location>
</feature>
<proteinExistence type="inferred from homology"/>
<dbReference type="PANTHER" id="PTHR45745">
    <property type="entry name" value="PHOSPHOMANNOMUTASE 45A"/>
    <property type="match status" value="1"/>
</dbReference>
<evidence type="ECO:0000313" key="14">
    <source>
        <dbReference type="Proteomes" id="UP000247609"/>
    </source>
</evidence>
<dbReference type="Pfam" id="PF02878">
    <property type="entry name" value="PGM_PMM_I"/>
    <property type="match status" value="1"/>
</dbReference>